<accession>A0AAV0TL11</accession>
<keyword evidence="1" id="KW-0175">Coiled coil</keyword>
<evidence type="ECO:0000313" key="2">
    <source>
        <dbReference type="EMBL" id="CAI5722888.1"/>
    </source>
</evidence>
<sequence length="244" mass="27791">MQRFSWRERSEKLNWHLQRIECCGEAPSVLQKVATLLQSPGASPSVVATIATLLTELVSERPVKQMGRVLREEDDIRDEMDKMLRSIGPEIRVSGFYGELFSSVEFLEKHLGGRHSGESIEVETPAKQKMRRTIGNNKGNTENSVVSLASEDTIQKMIQRVEQALQQHEEKLRSLEAQKIKKLRHQEVQRHLDEVYLQKEKADGQLADLKKQILTLKRKMMEASTNTDVPTTLPYKSDEALAAV</sequence>
<evidence type="ECO:0000256" key="1">
    <source>
        <dbReference type="SAM" id="Coils"/>
    </source>
</evidence>
<protein>
    <submittedName>
        <fullName evidence="2">Uncharacterized protein</fullName>
    </submittedName>
</protein>
<gene>
    <name evidence="2" type="ORF">PDE001_LOCUS2779</name>
</gene>
<reference evidence="2" key="1">
    <citation type="submission" date="2022-12" db="EMBL/GenBank/DDBJ databases">
        <authorList>
            <person name="Webb A."/>
        </authorList>
    </citation>
    <scope>NUCLEOTIDE SEQUENCE</scope>
    <source>
        <strain evidence="2">Pd1</strain>
    </source>
</reference>
<name>A0AAV0TL11_9STRA</name>
<organism evidence="2 3">
    <name type="scientific">Peronospora destructor</name>
    <dbReference type="NCBI Taxonomy" id="86335"/>
    <lineage>
        <taxon>Eukaryota</taxon>
        <taxon>Sar</taxon>
        <taxon>Stramenopiles</taxon>
        <taxon>Oomycota</taxon>
        <taxon>Peronosporomycetes</taxon>
        <taxon>Peronosporales</taxon>
        <taxon>Peronosporaceae</taxon>
        <taxon>Peronospora</taxon>
    </lineage>
</organism>
<dbReference type="Proteomes" id="UP001162029">
    <property type="component" value="Unassembled WGS sequence"/>
</dbReference>
<keyword evidence="3" id="KW-1185">Reference proteome</keyword>
<dbReference type="EMBL" id="CANTFM010000480">
    <property type="protein sequence ID" value="CAI5722888.1"/>
    <property type="molecule type" value="Genomic_DNA"/>
</dbReference>
<proteinExistence type="predicted"/>
<comment type="caution">
    <text evidence="2">The sequence shown here is derived from an EMBL/GenBank/DDBJ whole genome shotgun (WGS) entry which is preliminary data.</text>
</comment>
<feature type="coiled-coil region" evidence="1">
    <location>
        <begin position="151"/>
        <end position="226"/>
    </location>
</feature>
<dbReference type="AlphaFoldDB" id="A0AAV0TL11"/>
<evidence type="ECO:0000313" key="3">
    <source>
        <dbReference type="Proteomes" id="UP001162029"/>
    </source>
</evidence>